<dbReference type="Pfam" id="PF12706">
    <property type="entry name" value="Lactamase_B_2"/>
    <property type="match status" value="1"/>
</dbReference>
<dbReference type="InterPro" id="IPR001279">
    <property type="entry name" value="Metallo-B-lactamas"/>
</dbReference>
<dbReference type="Proteomes" id="UP000239263">
    <property type="component" value="Unassembled WGS sequence"/>
</dbReference>
<dbReference type="AlphaFoldDB" id="A0A2S7X4E9"/>
<name>A0A2S7X4E9_9GAMM</name>
<dbReference type="OrthoDB" id="9805728at2"/>
<organism evidence="2 3">
    <name type="scientific">Aliivibrio sifiae</name>
    <dbReference type="NCBI Taxonomy" id="566293"/>
    <lineage>
        <taxon>Bacteria</taxon>
        <taxon>Pseudomonadati</taxon>
        <taxon>Pseudomonadota</taxon>
        <taxon>Gammaproteobacteria</taxon>
        <taxon>Vibrionales</taxon>
        <taxon>Vibrionaceae</taxon>
        <taxon>Aliivibrio</taxon>
    </lineage>
</organism>
<sequence>MKKERTLIINKRIALLGVTVMALTFSYFQQGEKTKPVRFKNSETEYTTSASNIWDIAKAYISTTRTEATPKNTVPVQTISIDNLMQEKEAVLYRLGHSSVLIKLDGKLILTDPVFSDRASPVQWAGPKRFHQAPISISDLPTIQVVAISHDHYDHLDKHAVKLLNDKVEHFVVPLRVGALLKKWGVAEDKITEFDWWQSTTVSNIEFSLAPTQHFSGRGLTDKNSTLWGSWAIKGEQANVFFSGDSGYFSGFKEIGEKYGPFDLTMIETGAYNDLWSDIHMFPSQSVQAHLDVKGKAMMPIHNSTFDLALHDWQDPLEQVTTISEEKNVKLITPMIGEKVIITEPKPTSLWWRNM</sequence>
<evidence type="ECO:0000313" key="2">
    <source>
        <dbReference type="EMBL" id="PQJ85073.1"/>
    </source>
</evidence>
<evidence type="ECO:0000313" key="3">
    <source>
        <dbReference type="Proteomes" id="UP000239263"/>
    </source>
</evidence>
<comment type="caution">
    <text evidence="2">The sequence shown here is derived from an EMBL/GenBank/DDBJ whole genome shotgun (WGS) entry which is preliminary data.</text>
</comment>
<evidence type="ECO:0000259" key="1">
    <source>
        <dbReference type="Pfam" id="PF12706"/>
    </source>
</evidence>
<dbReference type="Gene3D" id="3.60.15.10">
    <property type="entry name" value="Ribonuclease Z/Hydroxyacylglutathione hydrolase-like"/>
    <property type="match status" value="1"/>
</dbReference>
<dbReference type="GO" id="GO:0016787">
    <property type="term" value="F:hydrolase activity"/>
    <property type="evidence" value="ECO:0007669"/>
    <property type="project" value="UniProtKB-KW"/>
</dbReference>
<dbReference type="PANTHER" id="PTHR15032:SF4">
    <property type="entry name" value="N-ACYL-PHOSPHATIDYLETHANOLAMINE-HYDROLYZING PHOSPHOLIPASE D"/>
    <property type="match status" value="1"/>
</dbReference>
<protein>
    <submittedName>
        <fullName evidence="2">Hydrolase</fullName>
    </submittedName>
</protein>
<dbReference type="PANTHER" id="PTHR15032">
    <property type="entry name" value="N-ACYL-PHOSPHATIDYLETHANOLAMINE-HYDROLYZING PHOSPHOLIPASE D"/>
    <property type="match status" value="1"/>
</dbReference>
<feature type="domain" description="Metallo-beta-lactamase" evidence="1">
    <location>
        <begin position="109"/>
        <end position="302"/>
    </location>
</feature>
<reference evidence="2 3" key="1">
    <citation type="submission" date="2016-12" db="EMBL/GenBank/DDBJ databases">
        <title>Diversity of luminous bacteria.</title>
        <authorList>
            <person name="Yoshizawa S."/>
            <person name="Kogure K."/>
        </authorList>
    </citation>
    <scope>NUCLEOTIDE SEQUENCE [LARGE SCALE GENOMIC DNA]</scope>
    <source>
        <strain evidence="2 3">ATCC 33715</strain>
    </source>
</reference>
<dbReference type="EMBL" id="MSCO01000002">
    <property type="protein sequence ID" value="PQJ85073.1"/>
    <property type="molecule type" value="Genomic_DNA"/>
</dbReference>
<dbReference type="InterPro" id="IPR036866">
    <property type="entry name" value="RibonucZ/Hydroxyglut_hydro"/>
</dbReference>
<gene>
    <name evidence="2" type="ORF">BTO22_16485</name>
</gene>
<proteinExistence type="predicted"/>
<dbReference type="SUPFAM" id="SSF56281">
    <property type="entry name" value="Metallo-hydrolase/oxidoreductase"/>
    <property type="match status" value="1"/>
</dbReference>
<keyword evidence="2" id="KW-0378">Hydrolase</keyword>
<accession>A0A2S7X4E9</accession>
<dbReference type="GO" id="GO:0005737">
    <property type="term" value="C:cytoplasm"/>
    <property type="evidence" value="ECO:0007669"/>
    <property type="project" value="TreeGrafter"/>
</dbReference>